<feature type="transmembrane region" description="Helical" evidence="5">
    <location>
        <begin position="108"/>
        <end position="131"/>
    </location>
</feature>
<dbReference type="Pfam" id="PF00083">
    <property type="entry name" value="Sugar_tr"/>
    <property type="match status" value="1"/>
</dbReference>
<feature type="transmembrane region" description="Helical" evidence="5">
    <location>
        <begin position="220"/>
        <end position="240"/>
    </location>
</feature>
<dbReference type="PANTHER" id="PTHR23508:SF10">
    <property type="entry name" value="CARBOXYLIC ACID TRANSPORTER PROTEIN HOMOLOG"/>
    <property type="match status" value="1"/>
</dbReference>
<feature type="domain" description="Major facilitator superfamily (MFS) profile" evidence="6">
    <location>
        <begin position="19"/>
        <end position="398"/>
    </location>
</feature>
<dbReference type="PROSITE" id="PS50850">
    <property type="entry name" value="MFS"/>
    <property type="match status" value="1"/>
</dbReference>
<feature type="transmembrane region" description="Helical" evidence="5">
    <location>
        <begin position="309"/>
        <end position="330"/>
    </location>
</feature>
<dbReference type="InterPro" id="IPR011701">
    <property type="entry name" value="MFS"/>
</dbReference>
<evidence type="ECO:0000256" key="2">
    <source>
        <dbReference type="ARBA" id="ARBA00022692"/>
    </source>
</evidence>
<dbReference type="RefSeq" id="WP_108985716.1">
    <property type="nucleotide sequence ID" value="NZ_BFBR01000008.1"/>
</dbReference>
<feature type="transmembrane region" description="Helical" evidence="5">
    <location>
        <begin position="252"/>
        <end position="273"/>
    </location>
</feature>
<dbReference type="PANTHER" id="PTHR23508">
    <property type="entry name" value="CARBOXYLIC ACID TRANSPORTER PROTEIN HOMOLOG"/>
    <property type="match status" value="1"/>
</dbReference>
<dbReference type="InterPro" id="IPR036259">
    <property type="entry name" value="MFS_trans_sf"/>
</dbReference>
<feature type="transmembrane region" description="Helical" evidence="5">
    <location>
        <begin position="376"/>
        <end position="394"/>
    </location>
</feature>
<organism evidence="7 8">
    <name type="scientific">Candidatus Phycosocius bacilliformis</name>
    <dbReference type="NCBI Taxonomy" id="1445552"/>
    <lineage>
        <taxon>Bacteria</taxon>
        <taxon>Pseudomonadati</taxon>
        <taxon>Pseudomonadota</taxon>
        <taxon>Alphaproteobacteria</taxon>
        <taxon>Caulobacterales</taxon>
        <taxon>Caulobacterales incertae sedis</taxon>
        <taxon>Candidatus Phycosocius</taxon>
    </lineage>
</organism>
<dbReference type="SUPFAM" id="SSF103473">
    <property type="entry name" value="MFS general substrate transporter"/>
    <property type="match status" value="1"/>
</dbReference>
<feature type="transmembrane region" description="Helical" evidence="5">
    <location>
        <begin position="170"/>
        <end position="192"/>
    </location>
</feature>
<dbReference type="Pfam" id="PF07690">
    <property type="entry name" value="MFS_1"/>
    <property type="match status" value="1"/>
</dbReference>
<keyword evidence="8" id="KW-1185">Reference proteome</keyword>
<dbReference type="InterPro" id="IPR020846">
    <property type="entry name" value="MFS_dom"/>
</dbReference>
<dbReference type="GO" id="GO:0046943">
    <property type="term" value="F:carboxylic acid transmembrane transporter activity"/>
    <property type="evidence" value="ECO:0007669"/>
    <property type="project" value="TreeGrafter"/>
</dbReference>
<dbReference type="Proteomes" id="UP000245086">
    <property type="component" value="Unassembled WGS sequence"/>
</dbReference>
<evidence type="ECO:0000313" key="7">
    <source>
        <dbReference type="EMBL" id="GBF58857.1"/>
    </source>
</evidence>
<evidence type="ECO:0000256" key="3">
    <source>
        <dbReference type="ARBA" id="ARBA00022989"/>
    </source>
</evidence>
<evidence type="ECO:0000256" key="1">
    <source>
        <dbReference type="ARBA" id="ARBA00004141"/>
    </source>
</evidence>
<dbReference type="GO" id="GO:0005886">
    <property type="term" value="C:plasma membrane"/>
    <property type="evidence" value="ECO:0007669"/>
    <property type="project" value="TreeGrafter"/>
</dbReference>
<dbReference type="InterPro" id="IPR005828">
    <property type="entry name" value="MFS_sugar_transport-like"/>
</dbReference>
<evidence type="ECO:0000256" key="4">
    <source>
        <dbReference type="ARBA" id="ARBA00023136"/>
    </source>
</evidence>
<comment type="caution">
    <text evidence="7">The sequence shown here is derived from an EMBL/GenBank/DDBJ whole genome shotgun (WGS) entry which is preliminary data.</text>
</comment>
<feature type="transmembrane region" description="Helical" evidence="5">
    <location>
        <begin position="143"/>
        <end position="164"/>
    </location>
</feature>
<keyword evidence="3 5" id="KW-1133">Transmembrane helix</keyword>
<keyword evidence="2 5" id="KW-0812">Transmembrane</keyword>
<reference evidence="7" key="1">
    <citation type="journal article" date="2018" name="Genome Announc.">
        <title>Draft Genome Sequence of "Candidatus Phycosocius bacilliformis," an Alphaproteobacterial Ectosymbiont of the Hydrocarbon-Producing Green Alga Botryococcus braunii.</title>
        <authorList>
            <person name="Tanabe Y."/>
            <person name="Yamaguchi H."/>
            <person name="Watanabe M.M."/>
        </authorList>
    </citation>
    <scope>NUCLEOTIDE SEQUENCE [LARGE SCALE GENOMIC DNA]</scope>
    <source>
        <strain evidence="7">BOTRYCO-2</strain>
    </source>
</reference>
<dbReference type="EMBL" id="BFBR01000008">
    <property type="protein sequence ID" value="GBF58857.1"/>
    <property type="molecule type" value="Genomic_DNA"/>
</dbReference>
<dbReference type="Gene3D" id="1.20.1250.20">
    <property type="entry name" value="MFS general substrate transporter like domains"/>
    <property type="match status" value="2"/>
</dbReference>
<dbReference type="InterPro" id="IPR005829">
    <property type="entry name" value="Sugar_transporter_CS"/>
</dbReference>
<dbReference type="OrthoDB" id="9784658at2"/>
<dbReference type="AlphaFoldDB" id="A0A2P2ECS2"/>
<evidence type="ECO:0000256" key="5">
    <source>
        <dbReference type="SAM" id="Phobius"/>
    </source>
</evidence>
<feature type="transmembrane region" description="Helical" evidence="5">
    <location>
        <begin position="350"/>
        <end position="370"/>
    </location>
</feature>
<proteinExistence type="predicted"/>
<evidence type="ECO:0000313" key="8">
    <source>
        <dbReference type="Proteomes" id="UP000245086"/>
    </source>
</evidence>
<accession>A0A2P2ECS2</accession>
<sequence>MVDNSKPERPVVTRDVWFLLFVVGTAFMASRYDFQLSTLALPQFQQAFGYDDQTSILIGTIAKMGAIPAVILTLMADRIGRKPLFLMAIIGFSASALLTAVAQNPVMLATGLFLTRLFTMVDELLAVVLLAEAAPPQARAWMLGLLSLLGASGDGLALAIYGAFASEPDAWRWMYAAGAIPALLSIVWRLALPESAAFVAASQSSQSDPLTLIRQHRKSVLLIGLAYFLFWLPISPALTYNSQYLQGSAGWAPGQVALISFLAGTIGLLGTFVGGRLADRLGRKPVALVATFLTALGLSGLYFNPSFLFAGATLCLGLMAWFAASVALRACMTELVPTKARATVAGTSEIGASGGAIVGGGLVALLIPVVGGLGPALLAVLPLVILALIAIACLPETRGRNLTEADMD</sequence>
<dbReference type="PROSITE" id="PS00216">
    <property type="entry name" value="SUGAR_TRANSPORT_1"/>
    <property type="match status" value="1"/>
</dbReference>
<feature type="transmembrane region" description="Helical" evidence="5">
    <location>
        <begin position="83"/>
        <end position="102"/>
    </location>
</feature>
<feature type="transmembrane region" description="Helical" evidence="5">
    <location>
        <begin position="54"/>
        <end position="76"/>
    </location>
</feature>
<evidence type="ECO:0000259" key="6">
    <source>
        <dbReference type="PROSITE" id="PS50850"/>
    </source>
</evidence>
<gene>
    <name evidence="7" type="primary">araE</name>
    <name evidence="7" type="ORF">PbB2_02546</name>
</gene>
<protein>
    <submittedName>
        <fullName evidence="7">Arabinose-proton symporter</fullName>
    </submittedName>
</protein>
<comment type="subcellular location">
    <subcellularLocation>
        <location evidence="1">Membrane</location>
        <topology evidence="1">Multi-pass membrane protein</topology>
    </subcellularLocation>
</comment>
<feature type="transmembrane region" description="Helical" evidence="5">
    <location>
        <begin position="16"/>
        <end position="34"/>
    </location>
</feature>
<keyword evidence="4 5" id="KW-0472">Membrane</keyword>
<name>A0A2P2ECS2_9PROT</name>
<feature type="transmembrane region" description="Helical" evidence="5">
    <location>
        <begin position="285"/>
        <end position="303"/>
    </location>
</feature>
<dbReference type="CDD" id="cd17316">
    <property type="entry name" value="MFS_SV2_like"/>
    <property type="match status" value="1"/>
</dbReference>